<evidence type="ECO:0000256" key="9">
    <source>
        <dbReference type="ARBA" id="ARBA00038319"/>
    </source>
</evidence>
<keyword evidence="4" id="KW-0282">Flagellum</keyword>
<evidence type="ECO:0000256" key="5">
    <source>
        <dbReference type="ARBA" id="ARBA00023069"/>
    </source>
</evidence>
<organism evidence="11 12">
    <name type="scientific">Apatococcus lobatus</name>
    <dbReference type="NCBI Taxonomy" id="904363"/>
    <lineage>
        <taxon>Eukaryota</taxon>
        <taxon>Viridiplantae</taxon>
        <taxon>Chlorophyta</taxon>
        <taxon>core chlorophytes</taxon>
        <taxon>Trebouxiophyceae</taxon>
        <taxon>Chlorellales</taxon>
        <taxon>Chlorellaceae</taxon>
        <taxon>Apatococcus</taxon>
    </lineage>
</organism>
<dbReference type="GO" id="GO:0060294">
    <property type="term" value="P:cilium movement involved in cell motility"/>
    <property type="evidence" value="ECO:0007669"/>
    <property type="project" value="TreeGrafter"/>
</dbReference>
<evidence type="ECO:0000256" key="7">
    <source>
        <dbReference type="ARBA" id="ARBA00023273"/>
    </source>
</evidence>
<name>A0AAW1RGN1_9CHLO</name>
<keyword evidence="5" id="KW-0969">Cilium</keyword>
<gene>
    <name evidence="11" type="ORF">WJX74_002591</name>
</gene>
<dbReference type="Proteomes" id="UP001438707">
    <property type="component" value="Unassembled WGS sequence"/>
</dbReference>
<dbReference type="EMBL" id="JALJOS010000011">
    <property type="protein sequence ID" value="KAK9832953.1"/>
    <property type="molecule type" value="Genomic_DNA"/>
</dbReference>
<dbReference type="PANTHER" id="PTHR22069">
    <property type="entry name" value="MITOCHONDRIAL RIBOSOMAL PROTEIN S18"/>
    <property type="match status" value="1"/>
</dbReference>
<dbReference type="PANTHER" id="PTHR22069:SF0">
    <property type="entry name" value="RADIAL SPOKE HEAD PROTEIN 9 HOMOLOG"/>
    <property type="match status" value="1"/>
</dbReference>
<comment type="similarity">
    <text evidence="9">Belongs to the flagellar radial spoke RSP9 family.</text>
</comment>
<evidence type="ECO:0000256" key="2">
    <source>
        <dbReference type="ARBA" id="ARBA00022490"/>
    </source>
</evidence>
<proteinExistence type="inferred from homology"/>
<comment type="caution">
    <text evidence="11">The sequence shown here is derived from an EMBL/GenBank/DDBJ whole genome shotgun (WGS) entry which is preliminary data.</text>
</comment>
<evidence type="ECO:0000256" key="3">
    <source>
        <dbReference type="ARBA" id="ARBA00022794"/>
    </source>
</evidence>
<dbReference type="InterPro" id="IPR055316">
    <property type="entry name" value="RSP9"/>
</dbReference>
<evidence type="ECO:0000256" key="6">
    <source>
        <dbReference type="ARBA" id="ARBA00023212"/>
    </source>
</evidence>
<dbReference type="GO" id="GO:0035082">
    <property type="term" value="P:axoneme assembly"/>
    <property type="evidence" value="ECO:0007669"/>
    <property type="project" value="InterPro"/>
</dbReference>
<evidence type="ECO:0000313" key="11">
    <source>
        <dbReference type="EMBL" id="KAK9832953.1"/>
    </source>
</evidence>
<dbReference type="AlphaFoldDB" id="A0AAW1RGN1"/>
<comment type="subcellular location">
    <subcellularLocation>
        <location evidence="8">Cell projection</location>
        <location evidence="8">Kinocilium</location>
    </subcellularLocation>
    <subcellularLocation>
        <location evidence="1">Cytoplasm</location>
        <location evidence="1">Cytoskeleton</location>
        <location evidence="1">Flagellum axoneme</location>
    </subcellularLocation>
</comment>
<keyword evidence="3" id="KW-0970">Cilium biogenesis/degradation</keyword>
<protein>
    <recommendedName>
        <fullName evidence="10">Radial spoke head protein 9 homolog</fullName>
    </recommendedName>
</protein>
<dbReference type="GO" id="GO:0005930">
    <property type="term" value="C:axoneme"/>
    <property type="evidence" value="ECO:0007669"/>
    <property type="project" value="TreeGrafter"/>
</dbReference>
<evidence type="ECO:0000256" key="8">
    <source>
        <dbReference type="ARBA" id="ARBA00037822"/>
    </source>
</evidence>
<keyword evidence="7" id="KW-0966">Cell projection</keyword>
<accession>A0AAW1RGN1</accession>
<reference evidence="11 12" key="1">
    <citation type="journal article" date="2024" name="Nat. Commun.">
        <title>Phylogenomics reveals the evolutionary origins of lichenization in chlorophyte algae.</title>
        <authorList>
            <person name="Puginier C."/>
            <person name="Libourel C."/>
            <person name="Otte J."/>
            <person name="Skaloud P."/>
            <person name="Haon M."/>
            <person name="Grisel S."/>
            <person name="Petersen M."/>
            <person name="Berrin J.G."/>
            <person name="Delaux P.M."/>
            <person name="Dal Grande F."/>
            <person name="Keller J."/>
        </authorList>
    </citation>
    <scope>NUCLEOTIDE SEQUENCE [LARGE SCALE GENOMIC DNA]</scope>
    <source>
        <strain evidence="11 12">SAG 2145</strain>
    </source>
</reference>
<keyword evidence="2" id="KW-0963">Cytoplasm</keyword>
<keyword evidence="6" id="KW-0206">Cytoskeleton</keyword>
<evidence type="ECO:0000256" key="1">
    <source>
        <dbReference type="ARBA" id="ARBA00004611"/>
    </source>
</evidence>
<sequence length="262" mass="28941">MVHQCSLDAALEALAGQGLVLSKEQKVILECSLPCKQTEAGVQRLSLWGKLITRSAKDYLIAEGSSDQFVAAAGLFPLSRYYFSQDGMQWSDLDPVNADVTARASLLTSQLTGDPSNLYLLPEKMQEEGEAPAAPQKRKKITELQRISAMIQGISTLTALVPKGSQLLDAKNTVKTNKLFAGVQYPEKLESYLHAKDGPDGANAAEDVRNTWAIQRDPTKQQTICRSLMYPGYTFFYDERQPAWGDLYVGTGLRNNDLIFML</sequence>
<evidence type="ECO:0000256" key="4">
    <source>
        <dbReference type="ARBA" id="ARBA00022846"/>
    </source>
</evidence>
<keyword evidence="12" id="KW-1185">Reference proteome</keyword>
<dbReference type="GO" id="GO:0044458">
    <property type="term" value="P:motile cilium assembly"/>
    <property type="evidence" value="ECO:0007669"/>
    <property type="project" value="TreeGrafter"/>
</dbReference>
<evidence type="ECO:0000313" key="12">
    <source>
        <dbReference type="Proteomes" id="UP001438707"/>
    </source>
</evidence>
<evidence type="ECO:0000256" key="10">
    <source>
        <dbReference type="ARBA" id="ARBA00041080"/>
    </source>
</evidence>